<feature type="transmembrane region" description="Helical" evidence="15">
    <location>
        <begin position="63"/>
        <end position="83"/>
    </location>
</feature>
<evidence type="ECO:0000256" key="3">
    <source>
        <dbReference type="ARBA" id="ARBA00022448"/>
    </source>
</evidence>
<keyword evidence="5" id="KW-0597">Phosphoprotein</keyword>
<dbReference type="RefSeq" id="WP_183979919.1">
    <property type="nucleotide sequence ID" value="NZ_JACIBY010000022.1"/>
</dbReference>
<dbReference type="Proteomes" id="UP000541352">
    <property type="component" value="Unassembled WGS sequence"/>
</dbReference>
<dbReference type="InterPro" id="IPR036412">
    <property type="entry name" value="HAD-like_sf"/>
</dbReference>
<dbReference type="NCBIfam" id="TIGR01525">
    <property type="entry name" value="ATPase-IB_hvy"/>
    <property type="match status" value="1"/>
</dbReference>
<evidence type="ECO:0000256" key="10">
    <source>
        <dbReference type="ARBA" id="ARBA00022842"/>
    </source>
</evidence>
<dbReference type="InterPro" id="IPR023298">
    <property type="entry name" value="ATPase_P-typ_TM_dom_sf"/>
</dbReference>
<dbReference type="GO" id="GO:0055070">
    <property type="term" value="P:copper ion homeostasis"/>
    <property type="evidence" value="ECO:0007669"/>
    <property type="project" value="TreeGrafter"/>
</dbReference>
<dbReference type="Gene3D" id="3.40.50.1000">
    <property type="entry name" value="HAD superfamily/HAD-like"/>
    <property type="match status" value="1"/>
</dbReference>
<feature type="transmembrane region" description="Helical" evidence="15">
    <location>
        <begin position="339"/>
        <end position="366"/>
    </location>
</feature>
<evidence type="ECO:0000256" key="12">
    <source>
        <dbReference type="ARBA" id="ARBA00022989"/>
    </source>
</evidence>
<evidence type="ECO:0000256" key="5">
    <source>
        <dbReference type="ARBA" id="ARBA00022553"/>
    </source>
</evidence>
<dbReference type="NCBIfam" id="TIGR01494">
    <property type="entry name" value="ATPase_P-type"/>
    <property type="match status" value="2"/>
</dbReference>
<evidence type="ECO:0000256" key="16">
    <source>
        <dbReference type="SAM" id="MobiDB-lite"/>
    </source>
</evidence>
<dbReference type="InterPro" id="IPR027256">
    <property type="entry name" value="P-typ_ATPase_IB"/>
</dbReference>
<dbReference type="FunFam" id="2.70.150.10:FF:000002">
    <property type="entry name" value="Copper-transporting ATPase 1, putative"/>
    <property type="match status" value="1"/>
</dbReference>
<dbReference type="PRINTS" id="PR00119">
    <property type="entry name" value="CATATPASE"/>
</dbReference>
<keyword evidence="9 15" id="KW-0067">ATP-binding</keyword>
<comment type="similarity">
    <text evidence="2 15">Belongs to the cation transport ATPase (P-type) (TC 3.A.3) family. Type IB subfamily.</text>
</comment>
<dbReference type="PROSITE" id="PS00154">
    <property type="entry name" value="ATPASE_E1_E2"/>
    <property type="match status" value="1"/>
</dbReference>
<dbReference type="Pfam" id="PF00122">
    <property type="entry name" value="E1-E2_ATPase"/>
    <property type="match status" value="1"/>
</dbReference>
<evidence type="ECO:0000256" key="4">
    <source>
        <dbReference type="ARBA" id="ARBA00022475"/>
    </source>
</evidence>
<feature type="compositionally biased region" description="Basic and acidic residues" evidence="16">
    <location>
        <begin position="20"/>
        <end position="35"/>
    </location>
</feature>
<comment type="subcellular location">
    <subcellularLocation>
        <location evidence="1">Cell membrane</location>
        <topology evidence="1">Multi-pass membrane protein</topology>
    </subcellularLocation>
</comment>
<protein>
    <submittedName>
        <fullName evidence="18">Cu2+-exporting ATPase</fullName>
    </submittedName>
</protein>
<dbReference type="EMBL" id="JACIBY010000022">
    <property type="protein sequence ID" value="MBB3841928.1"/>
    <property type="molecule type" value="Genomic_DNA"/>
</dbReference>
<feature type="transmembrane region" description="Helical" evidence="15">
    <location>
        <begin position="643"/>
        <end position="661"/>
    </location>
</feature>
<dbReference type="InterPro" id="IPR023299">
    <property type="entry name" value="ATPase_P-typ_cyto_dom_N"/>
</dbReference>
<reference evidence="18 19" key="1">
    <citation type="submission" date="2020-08" db="EMBL/GenBank/DDBJ databases">
        <title>Genomic Encyclopedia of Type Strains, Phase IV (KMG-IV): sequencing the most valuable type-strain genomes for metagenomic binning, comparative biology and taxonomic classification.</title>
        <authorList>
            <person name="Goeker M."/>
        </authorList>
    </citation>
    <scope>NUCLEOTIDE SEQUENCE [LARGE SCALE GENOMIC DNA]</scope>
    <source>
        <strain evidence="18 19">DSM 17976</strain>
    </source>
</reference>
<dbReference type="SUPFAM" id="SSF56784">
    <property type="entry name" value="HAD-like"/>
    <property type="match status" value="1"/>
</dbReference>
<dbReference type="SUPFAM" id="SSF81653">
    <property type="entry name" value="Calcium ATPase, transduction domain A"/>
    <property type="match status" value="1"/>
</dbReference>
<feature type="transmembrane region" description="Helical" evidence="15">
    <location>
        <begin position="305"/>
        <end position="327"/>
    </location>
</feature>
<dbReference type="NCBIfam" id="TIGR01511">
    <property type="entry name" value="ATPase-IB1_Cu"/>
    <property type="match status" value="1"/>
</dbReference>
<proteinExistence type="inferred from homology"/>
<accession>A0A7W5ZRU1</accession>
<dbReference type="SFLD" id="SFLDG00002">
    <property type="entry name" value="C1.7:_P-type_atpase_like"/>
    <property type="match status" value="1"/>
</dbReference>
<dbReference type="GO" id="GO:0016887">
    <property type="term" value="F:ATP hydrolysis activity"/>
    <property type="evidence" value="ECO:0007669"/>
    <property type="project" value="InterPro"/>
</dbReference>
<keyword evidence="6 15" id="KW-0812">Transmembrane</keyword>
<keyword evidence="4 15" id="KW-1003">Cell membrane</keyword>
<dbReference type="PANTHER" id="PTHR43520">
    <property type="entry name" value="ATP7, ISOFORM B"/>
    <property type="match status" value="1"/>
</dbReference>
<dbReference type="AlphaFoldDB" id="A0A7W5ZRU1"/>
<keyword evidence="13" id="KW-0406">Ion transport</keyword>
<feature type="region of interest" description="Disordered" evidence="16">
    <location>
        <begin position="1"/>
        <end position="43"/>
    </location>
</feature>
<evidence type="ECO:0000256" key="1">
    <source>
        <dbReference type="ARBA" id="ARBA00004651"/>
    </source>
</evidence>
<dbReference type="InterPro" id="IPR008250">
    <property type="entry name" value="ATPase_P-typ_transduc_dom_A_sf"/>
</dbReference>
<sequence length="692" mass="75141">MEHSHHHSSNDTNRNKGNAKKMDMKPMDHSQHDMSHAGYGSNPKHGEIGHNHSAMIEDFKRRFYVSLGLTIPILVLSDMIQHWLGFQLEFMGRKYLLLALSTVLFWYGGKPFLEGCMDELKSRRPGMMTLIAMAITIAFVYSVATVFGFQGMDFFWELATLIVIMLLGHWLEMRSVANASKALELLVQMIPAEAHVMHGEMIHDMPLKEVKPDFRILVRPGEKIPVDGTVLKGESYLNESMLTGESAPVLKQVGTKVIAGALNGNGSLEIKVEQTGEGTYLAKVIQMVQDAQNTKSNTQRLADRAAFWLTIVALVMGFGTLTAWLLIGQSWAYAVERMVTVMVISCPHALGLAIPLVVAISTSLAAKNGLLIRNRTAFENARKISMLIFDKTGTLTTGIFGVTRRGSFLPNLTKNDLLAITAALEQNSEHPIATGIITEAKAQNISIPHVEDFQAITGKGVSGKVGGKNVLVVSPGYLRENNLNIPEGAVADASETVVFVLIDNQLAGFIALADQIRESSAEAIQILKSQGIKTFMLTGDNQKVAETVSEKLGMTGYIAEVLPHQKLEKIKEQQQKGEFVAMTGDGVNDAPALAQADVGIAIGSGTDVAAETADIILVNSDPKDVASLIQFGRATHKKMIQNLIWATAYNTITLPLATGFIPGIVISPAIGAVFMSLSTIIVAVNAQTLRFK</sequence>
<evidence type="ECO:0000256" key="7">
    <source>
        <dbReference type="ARBA" id="ARBA00022723"/>
    </source>
</evidence>
<dbReference type="Gene3D" id="2.70.150.10">
    <property type="entry name" value="Calcium-transporting ATPase, cytoplasmic transduction domain A"/>
    <property type="match status" value="1"/>
</dbReference>
<feature type="domain" description="P-type ATPase A" evidence="17">
    <location>
        <begin position="189"/>
        <end position="289"/>
    </location>
</feature>
<comment type="caution">
    <text evidence="18">The sequence shown here is derived from an EMBL/GenBank/DDBJ whole genome shotgun (WGS) entry which is preliminary data.</text>
</comment>
<evidence type="ECO:0000256" key="8">
    <source>
        <dbReference type="ARBA" id="ARBA00022741"/>
    </source>
</evidence>
<evidence type="ECO:0000256" key="13">
    <source>
        <dbReference type="ARBA" id="ARBA00023065"/>
    </source>
</evidence>
<evidence type="ECO:0000256" key="11">
    <source>
        <dbReference type="ARBA" id="ARBA00022967"/>
    </source>
</evidence>
<feature type="transmembrane region" description="Helical" evidence="15">
    <location>
        <begin position="154"/>
        <end position="171"/>
    </location>
</feature>
<gene>
    <name evidence="18" type="ORF">FHS57_005957</name>
</gene>
<dbReference type="InterPro" id="IPR018303">
    <property type="entry name" value="ATPase_P-typ_P_site"/>
</dbReference>
<dbReference type="SFLD" id="SFLDS00003">
    <property type="entry name" value="Haloacid_Dehalogenase"/>
    <property type="match status" value="1"/>
</dbReference>
<dbReference type="GO" id="GO:0005886">
    <property type="term" value="C:plasma membrane"/>
    <property type="evidence" value="ECO:0007669"/>
    <property type="project" value="UniProtKB-SubCell"/>
</dbReference>
<evidence type="ECO:0000256" key="14">
    <source>
        <dbReference type="ARBA" id="ARBA00023136"/>
    </source>
</evidence>
<dbReference type="GO" id="GO:0043682">
    <property type="term" value="F:P-type divalent copper transporter activity"/>
    <property type="evidence" value="ECO:0007669"/>
    <property type="project" value="TreeGrafter"/>
</dbReference>
<evidence type="ECO:0000256" key="15">
    <source>
        <dbReference type="RuleBase" id="RU362081"/>
    </source>
</evidence>
<keyword evidence="19" id="KW-1185">Reference proteome</keyword>
<dbReference type="PANTHER" id="PTHR43520:SF5">
    <property type="entry name" value="CATION-TRANSPORTING P-TYPE ATPASE-RELATED"/>
    <property type="match status" value="1"/>
</dbReference>
<dbReference type="SFLD" id="SFLDF00027">
    <property type="entry name" value="p-type_atpase"/>
    <property type="match status" value="1"/>
</dbReference>
<keyword evidence="10" id="KW-0460">Magnesium</keyword>
<evidence type="ECO:0000259" key="17">
    <source>
        <dbReference type="Pfam" id="PF00122"/>
    </source>
</evidence>
<keyword evidence="12 15" id="KW-1133">Transmembrane helix</keyword>
<evidence type="ECO:0000256" key="6">
    <source>
        <dbReference type="ARBA" id="ARBA00022692"/>
    </source>
</evidence>
<dbReference type="SUPFAM" id="SSF81665">
    <property type="entry name" value="Calcium ATPase, transmembrane domain M"/>
    <property type="match status" value="1"/>
</dbReference>
<name>A0A7W5ZRU1_9BACT</name>
<feature type="transmembrane region" description="Helical" evidence="15">
    <location>
        <begin position="95"/>
        <end position="113"/>
    </location>
</feature>
<dbReference type="InterPro" id="IPR023214">
    <property type="entry name" value="HAD_sf"/>
</dbReference>
<keyword evidence="7 15" id="KW-0479">Metal-binding</keyword>
<evidence type="ECO:0000256" key="9">
    <source>
        <dbReference type="ARBA" id="ARBA00022840"/>
    </source>
</evidence>
<keyword evidence="11" id="KW-1278">Translocase</keyword>
<dbReference type="InterPro" id="IPR044492">
    <property type="entry name" value="P_typ_ATPase_HD_dom"/>
</dbReference>
<evidence type="ECO:0000313" key="18">
    <source>
        <dbReference type="EMBL" id="MBB3841928.1"/>
    </source>
</evidence>
<dbReference type="InterPro" id="IPR059000">
    <property type="entry name" value="ATPase_P-type_domA"/>
</dbReference>
<feature type="transmembrane region" description="Helical" evidence="15">
    <location>
        <begin position="125"/>
        <end position="148"/>
    </location>
</feature>
<evidence type="ECO:0000256" key="2">
    <source>
        <dbReference type="ARBA" id="ARBA00006024"/>
    </source>
</evidence>
<dbReference type="Gene3D" id="3.40.1110.10">
    <property type="entry name" value="Calcium-transporting ATPase, cytoplasmic domain N"/>
    <property type="match status" value="1"/>
</dbReference>
<dbReference type="GO" id="GO:0005524">
    <property type="term" value="F:ATP binding"/>
    <property type="evidence" value="ECO:0007669"/>
    <property type="project" value="UniProtKB-UniRule"/>
</dbReference>
<feature type="transmembrane region" description="Helical" evidence="15">
    <location>
        <begin position="667"/>
        <end position="686"/>
    </location>
</feature>
<keyword evidence="3" id="KW-0813">Transport</keyword>
<dbReference type="InterPro" id="IPR001757">
    <property type="entry name" value="P_typ_ATPase"/>
</dbReference>
<dbReference type="GO" id="GO:0005507">
    <property type="term" value="F:copper ion binding"/>
    <property type="evidence" value="ECO:0007669"/>
    <property type="project" value="TreeGrafter"/>
</dbReference>
<keyword evidence="8 15" id="KW-0547">Nucleotide-binding</keyword>
<dbReference type="Pfam" id="PF00702">
    <property type="entry name" value="Hydrolase"/>
    <property type="match status" value="1"/>
</dbReference>
<evidence type="ECO:0000313" key="19">
    <source>
        <dbReference type="Proteomes" id="UP000541352"/>
    </source>
</evidence>
<keyword evidence="14 15" id="KW-0472">Membrane</keyword>
<organism evidence="18 19">
    <name type="scientific">Runella defluvii</name>
    <dbReference type="NCBI Taxonomy" id="370973"/>
    <lineage>
        <taxon>Bacteria</taxon>
        <taxon>Pseudomonadati</taxon>
        <taxon>Bacteroidota</taxon>
        <taxon>Cytophagia</taxon>
        <taxon>Cytophagales</taxon>
        <taxon>Spirosomataceae</taxon>
        <taxon>Runella</taxon>
    </lineage>
</organism>